<organism evidence="1 2">
    <name type="scientific">Neolentinus lepideus HHB14362 ss-1</name>
    <dbReference type="NCBI Taxonomy" id="1314782"/>
    <lineage>
        <taxon>Eukaryota</taxon>
        <taxon>Fungi</taxon>
        <taxon>Dikarya</taxon>
        <taxon>Basidiomycota</taxon>
        <taxon>Agaricomycotina</taxon>
        <taxon>Agaricomycetes</taxon>
        <taxon>Gloeophyllales</taxon>
        <taxon>Gloeophyllaceae</taxon>
        <taxon>Neolentinus</taxon>
    </lineage>
</organism>
<feature type="non-terminal residue" evidence="1">
    <location>
        <position position="1"/>
    </location>
</feature>
<dbReference type="OrthoDB" id="3259063at2759"/>
<dbReference type="EMBL" id="KV425676">
    <property type="protein sequence ID" value="KZT18506.1"/>
    <property type="molecule type" value="Genomic_DNA"/>
</dbReference>
<accession>A0A165MLZ7</accession>
<proteinExistence type="predicted"/>
<sequence>VTRASSSTALNLMSNTITTDAQAWTERLSSSFSAMASEIAAASQALAHPDNPLSSSTTSLEVDIAALGARLGAIEARQEELVREVEGVKELLGRPAEEGSPEARVEALEKKLNDLADAVKLDQQRLYARLSNASVRHQTAVIKVPATADGKAPPNFPGTKGEFEHLTKERYEALLKAYNLPVKGDTDAKREAVRQFLGLPE</sequence>
<dbReference type="InParanoid" id="A0A165MLZ7"/>
<keyword evidence="2" id="KW-1185">Reference proteome</keyword>
<evidence type="ECO:0000313" key="2">
    <source>
        <dbReference type="Proteomes" id="UP000076761"/>
    </source>
</evidence>
<protein>
    <submittedName>
        <fullName evidence="1">Uncharacterized protein</fullName>
    </submittedName>
</protein>
<gene>
    <name evidence="1" type="ORF">NEOLEDRAFT_1047267</name>
</gene>
<dbReference type="STRING" id="1314782.A0A165MLZ7"/>
<dbReference type="AlphaFoldDB" id="A0A165MLZ7"/>
<feature type="non-terminal residue" evidence="1">
    <location>
        <position position="201"/>
    </location>
</feature>
<dbReference type="Proteomes" id="UP000076761">
    <property type="component" value="Unassembled WGS sequence"/>
</dbReference>
<evidence type="ECO:0000313" key="1">
    <source>
        <dbReference type="EMBL" id="KZT18506.1"/>
    </source>
</evidence>
<name>A0A165MLZ7_9AGAM</name>
<reference evidence="1 2" key="1">
    <citation type="journal article" date="2016" name="Mol. Biol. Evol.">
        <title>Comparative Genomics of Early-Diverging Mushroom-Forming Fungi Provides Insights into the Origins of Lignocellulose Decay Capabilities.</title>
        <authorList>
            <person name="Nagy L.G."/>
            <person name="Riley R."/>
            <person name="Tritt A."/>
            <person name="Adam C."/>
            <person name="Daum C."/>
            <person name="Floudas D."/>
            <person name="Sun H."/>
            <person name="Yadav J.S."/>
            <person name="Pangilinan J."/>
            <person name="Larsson K.H."/>
            <person name="Matsuura K."/>
            <person name="Barry K."/>
            <person name="Labutti K."/>
            <person name="Kuo R."/>
            <person name="Ohm R.A."/>
            <person name="Bhattacharya S.S."/>
            <person name="Shirouzu T."/>
            <person name="Yoshinaga Y."/>
            <person name="Martin F.M."/>
            <person name="Grigoriev I.V."/>
            <person name="Hibbett D.S."/>
        </authorList>
    </citation>
    <scope>NUCLEOTIDE SEQUENCE [LARGE SCALE GENOMIC DNA]</scope>
    <source>
        <strain evidence="1 2">HHB14362 ss-1</strain>
    </source>
</reference>